<protein>
    <recommendedName>
        <fullName evidence="11">Purine nucleoside phosphorylase</fullName>
    </recommendedName>
</protein>
<evidence type="ECO:0000256" key="5">
    <source>
        <dbReference type="ARBA" id="ARBA00022723"/>
    </source>
</evidence>
<comment type="catalytic activity">
    <reaction evidence="1">
        <text>inosine + phosphate = alpha-D-ribose 1-phosphate + hypoxanthine</text>
        <dbReference type="Rhea" id="RHEA:27646"/>
        <dbReference type="ChEBI" id="CHEBI:17368"/>
        <dbReference type="ChEBI" id="CHEBI:17596"/>
        <dbReference type="ChEBI" id="CHEBI:43474"/>
        <dbReference type="ChEBI" id="CHEBI:57720"/>
        <dbReference type="EC" id="2.4.2.1"/>
    </reaction>
    <physiologicalReaction direction="left-to-right" evidence="1">
        <dbReference type="Rhea" id="RHEA:27647"/>
    </physiologicalReaction>
</comment>
<keyword evidence="4" id="KW-0808">Transferase</keyword>
<keyword evidence="13" id="KW-1185">Reference proteome</keyword>
<reference evidence="13" key="1">
    <citation type="submission" date="2015-01" db="EMBL/GenBank/DDBJ databases">
        <authorList>
            <person name="Manzoor Shahid"/>
            <person name="Zubair Saima"/>
        </authorList>
    </citation>
    <scope>NUCLEOTIDE SEQUENCE [LARGE SCALE GENOMIC DNA]</scope>
    <source>
        <strain evidence="13">Sp3</strain>
    </source>
</reference>
<accession>A0A0B7MAG2</accession>
<dbReference type="OrthoDB" id="4279at2"/>
<dbReference type="EMBL" id="CDRZ01000010">
    <property type="protein sequence ID" value="CEO87489.1"/>
    <property type="molecule type" value="Genomic_DNA"/>
</dbReference>
<keyword evidence="7" id="KW-0862">Zinc</keyword>
<name>A0A0B7MAG2_9FIRM</name>
<dbReference type="NCBIfam" id="TIGR00726">
    <property type="entry name" value="peptidoglycan editing factor PgeF"/>
    <property type="match status" value="1"/>
</dbReference>
<dbReference type="Pfam" id="PF02578">
    <property type="entry name" value="Cu-oxidase_4"/>
    <property type="match status" value="1"/>
</dbReference>
<gene>
    <name evidence="12" type="ORF">SSCH_1070010</name>
</gene>
<keyword evidence="5" id="KW-0479">Metal-binding</keyword>
<evidence type="ECO:0000256" key="4">
    <source>
        <dbReference type="ARBA" id="ARBA00022679"/>
    </source>
</evidence>
<dbReference type="InterPro" id="IPR038371">
    <property type="entry name" value="Cu_polyphenol_OxRdtase_sf"/>
</dbReference>
<evidence type="ECO:0000256" key="1">
    <source>
        <dbReference type="ARBA" id="ARBA00000553"/>
    </source>
</evidence>
<evidence type="ECO:0000256" key="8">
    <source>
        <dbReference type="ARBA" id="ARBA00047989"/>
    </source>
</evidence>
<comment type="catalytic activity">
    <reaction evidence="10">
        <text>S-methyl-5'-thioadenosine + phosphate = 5-(methylsulfanyl)-alpha-D-ribose 1-phosphate + adenine</text>
        <dbReference type="Rhea" id="RHEA:11852"/>
        <dbReference type="ChEBI" id="CHEBI:16708"/>
        <dbReference type="ChEBI" id="CHEBI:17509"/>
        <dbReference type="ChEBI" id="CHEBI:43474"/>
        <dbReference type="ChEBI" id="CHEBI:58533"/>
        <dbReference type="EC" id="2.4.2.28"/>
    </reaction>
    <physiologicalReaction direction="left-to-right" evidence="10">
        <dbReference type="Rhea" id="RHEA:11853"/>
    </physiologicalReaction>
</comment>
<evidence type="ECO:0000256" key="7">
    <source>
        <dbReference type="ARBA" id="ARBA00022833"/>
    </source>
</evidence>
<evidence type="ECO:0000256" key="3">
    <source>
        <dbReference type="ARBA" id="ARBA00007353"/>
    </source>
</evidence>
<sequence length="300" mass="33191">MEVGEPDVRYRLEKMFKQEACERSLTSILVWSDYMEFILRQQQGKLPYLYLPFHGKGGARAFFTTRLGGVSRGCYSSLNLGYHTGDQTDAVTVNRRLAAQTLGINDERFVTVDQVHGDRVLAIESERDVVAKKGSMADAMVTHLQDVALTILCADCQAVYIYDPLQRVIAVAHAGWRGTVTRVAANCLQVMAHLYGSRPRDCRTALSPAAGFCCYEVGESVCAAVKEAFPGLWQGLLAKKDTDRWHFNISQANSLVLQDAGVIKENICISKLCTICRQDIFFSHRGSKGATGRMAAVLVQ</sequence>
<evidence type="ECO:0000256" key="11">
    <source>
        <dbReference type="RuleBase" id="RU361274"/>
    </source>
</evidence>
<comment type="catalytic activity">
    <reaction evidence="9">
        <text>adenosine + phosphate = alpha-D-ribose 1-phosphate + adenine</text>
        <dbReference type="Rhea" id="RHEA:27642"/>
        <dbReference type="ChEBI" id="CHEBI:16335"/>
        <dbReference type="ChEBI" id="CHEBI:16708"/>
        <dbReference type="ChEBI" id="CHEBI:43474"/>
        <dbReference type="ChEBI" id="CHEBI:57720"/>
        <dbReference type="EC" id="2.4.2.1"/>
    </reaction>
    <physiologicalReaction direction="left-to-right" evidence="9">
        <dbReference type="Rhea" id="RHEA:27643"/>
    </physiologicalReaction>
</comment>
<dbReference type="GO" id="GO:0016787">
    <property type="term" value="F:hydrolase activity"/>
    <property type="evidence" value="ECO:0007669"/>
    <property type="project" value="UniProtKB-KW"/>
</dbReference>
<comment type="similarity">
    <text evidence="3 11">Belongs to the purine nucleoside phosphorylase YfiH/LACC1 family.</text>
</comment>
<dbReference type="Proteomes" id="UP000046155">
    <property type="component" value="Unassembled WGS sequence"/>
</dbReference>
<evidence type="ECO:0000256" key="2">
    <source>
        <dbReference type="ARBA" id="ARBA00003215"/>
    </source>
</evidence>
<dbReference type="CDD" id="cd16833">
    <property type="entry name" value="YfiH"/>
    <property type="match status" value="1"/>
</dbReference>
<dbReference type="PANTHER" id="PTHR30616:SF2">
    <property type="entry name" value="PURINE NUCLEOSIDE PHOSPHORYLASE LACC1"/>
    <property type="match status" value="1"/>
</dbReference>
<dbReference type="RefSeq" id="WP_084710820.1">
    <property type="nucleotide sequence ID" value="NZ_CDRZ01000010.1"/>
</dbReference>
<dbReference type="SUPFAM" id="SSF64438">
    <property type="entry name" value="CNF1/YfiH-like putative cysteine hydrolases"/>
    <property type="match status" value="1"/>
</dbReference>
<evidence type="ECO:0000313" key="13">
    <source>
        <dbReference type="Proteomes" id="UP000046155"/>
    </source>
</evidence>
<dbReference type="PANTHER" id="PTHR30616">
    <property type="entry name" value="UNCHARACTERIZED PROTEIN YFIH"/>
    <property type="match status" value="1"/>
</dbReference>
<dbReference type="InterPro" id="IPR011324">
    <property type="entry name" value="Cytotoxic_necrot_fac-like_cat"/>
</dbReference>
<evidence type="ECO:0000256" key="6">
    <source>
        <dbReference type="ARBA" id="ARBA00022801"/>
    </source>
</evidence>
<organism evidence="12 13">
    <name type="scientific">Syntrophaceticus schinkii</name>
    <dbReference type="NCBI Taxonomy" id="499207"/>
    <lineage>
        <taxon>Bacteria</taxon>
        <taxon>Bacillati</taxon>
        <taxon>Bacillota</taxon>
        <taxon>Clostridia</taxon>
        <taxon>Thermoanaerobacterales</taxon>
        <taxon>Thermoanaerobacterales Family III. Incertae Sedis</taxon>
        <taxon>Syntrophaceticus</taxon>
    </lineage>
</organism>
<evidence type="ECO:0000256" key="10">
    <source>
        <dbReference type="ARBA" id="ARBA00049893"/>
    </source>
</evidence>
<dbReference type="InterPro" id="IPR003730">
    <property type="entry name" value="Cu_polyphenol_OxRdtase"/>
</dbReference>
<dbReference type="GO" id="GO:0005507">
    <property type="term" value="F:copper ion binding"/>
    <property type="evidence" value="ECO:0007669"/>
    <property type="project" value="TreeGrafter"/>
</dbReference>
<evidence type="ECO:0000313" key="12">
    <source>
        <dbReference type="EMBL" id="CEO87489.1"/>
    </source>
</evidence>
<keyword evidence="6" id="KW-0378">Hydrolase</keyword>
<dbReference type="GO" id="GO:0017061">
    <property type="term" value="F:S-methyl-5-thioadenosine phosphorylase activity"/>
    <property type="evidence" value="ECO:0007669"/>
    <property type="project" value="UniProtKB-EC"/>
</dbReference>
<dbReference type="AlphaFoldDB" id="A0A0B7MAG2"/>
<proteinExistence type="inferred from homology"/>
<comment type="function">
    <text evidence="2">Purine nucleoside enzyme that catalyzes the phosphorolysis of adenosine and inosine nucleosides, yielding D-ribose 1-phosphate and the respective free bases, adenine and hypoxanthine. Also catalyzes the phosphorolysis of S-methyl-5'-thioadenosine into adenine and S-methyl-5-thio-alpha-D-ribose 1-phosphate. Also has adenosine deaminase activity.</text>
</comment>
<evidence type="ECO:0000256" key="9">
    <source>
        <dbReference type="ARBA" id="ARBA00048968"/>
    </source>
</evidence>
<comment type="catalytic activity">
    <reaction evidence="8">
        <text>adenosine + H2O + H(+) = inosine + NH4(+)</text>
        <dbReference type="Rhea" id="RHEA:24408"/>
        <dbReference type="ChEBI" id="CHEBI:15377"/>
        <dbReference type="ChEBI" id="CHEBI:15378"/>
        <dbReference type="ChEBI" id="CHEBI:16335"/>
        <dbReference type="ChEBI" id="CHEBI:17596"/>
        <dbReference type="ChEBI" id="CHEBI:28938"/>
        <dbReference type="EC" id="3.5.4.4"/>
    </reaction>
    <physiologicalReaction direction="left-to-right" evidence="8">
        <dbReference type="Rhea" id="RHEA:24409"/>
    </physiologicalReaction>
</comment>
<dbReference type="Gene3D" id="3.60.140.10">
    <property type="entry name" value="CNF1/YfiH-like putative cysteine hydrolases"/>
    <property type="match status" value="1"/>
</dbReference>